<evidence type="ECO:0000313" key="1">
    <source>
        <dbReference type="EMBL" id="KAJ8126960.1"/>
    </source>
</evidence>
<protein>
    <submittedName>
        <fullName evidence="1">Uncharacterized protein</fullName>
    </submittedName>
</protein>
<reference evidence="1" key="1">
    <citation type="submission" date="2022-12" db="EMBL/GenBank/DDBJ databases">
        <title>Genome Sequence of Lasiodiplodia mahajangana.</title>
        <authorList>
            <person name="Buettner E."/>
        </authorList>
    </citation>
    <scope>NUCLEOTIDE SEQUENCE</scope>
    <source>
        <strain evidence="1">VT137</strain>
    </source>
</reference>
<dbReference type="EMBL" id="JAPUUL010001621">
    <property type="protein sequence ID" value="KAJ8126960.1"/>
    <property type="molecule type" value="Genomic_DNA"/>
</dbReference>
<sequence length="156" mass="17566">MPLEYKGNGILEVFGLWNEASAEFDNNNNNKSGIMIDIRLHDSLDSRGKRFFIYRCRSVDSSPFASFTLNYYDESPSSPYHLVISSPVSSAANKEAYSLLLGKPAEFIHDDENPNIIHLGNADDLKKKHGGVIVRDPIDGSAVLYRQTTHNRSERF</sequence>
<comment type="caution">
    <text evidence="1">The sequence shown here is derived from an EMBL/GenBank/DDBJ whole genome shotgun (WGS) entry which is preliminary data.</text>
</comment>
<accession>A0ACC2JHN4</accession>
<evidence type="ECO:0000313" key="2">
    <source>
        <dbReference type="Proteomes" id="UP001153332"/>
    </source>
</evidence>
<name>A0ACC2JHN4_9PEZI</name>
<organism evidence="1 2">
    <name type="scientific">Lasiodiplodia mahajangana</name>
    <dbReference type="NCBI Taxonomy" id="1108764"/>
    <lineage>
        <taxon>Eukaryota</taxon>
        <taxon>Fungi</taxon>
        <taxon>Dikarya</taxon>
        <taxon>Ascomycota</taxon>
        <taxon>Pezizomycotina</taxon>
        <taxon>Dothideomycetes</taxon>
        <taxon>Dothideomycetes incertae sedis</taxon>
        <taxon>Botryosphaeriales</taxon>
        <taxon>Botryosphaeriaceae</taxon>
        <taxon>Lasiodiplodia</taxon>
    </lineage>
</organism>
<keyword evidence="2" id="KW-1185">Reference proteome</keyword>
<dbReference type="Proteomes" id="UP001153332">
    <property type="component" value="Unassembled WGS sequence"/>
</dbReference>
<gene>
    <name evidence="1" type="ORF">O1611_g6678</name>
</gene>
<proteinExistence type="predicted"/>